<dbReference type="STRING" id="936756.ATE80_08360"/>
<organism evidence="9 10">
    <name type="scientific">Streptomyces kanasensis</name>
    <dbReference type="NCBI Taxonomy" id="936756"/>
    <lineage>
        <taxon>Bacteria</taxon>
        <taxon>Bacillati</taxon>
        <taxon>Actinomycetota</taxon>
        <taxon>Actinomycetes</taxon>
        <taxon>Kitasatosporales</taxon>
        <taxon>Streptomycetaceae</taxon>
        <taxon>Streptomyces</taxon>
    </lineage>
</organism>
<evidence type="ECO:0008006" key="11">
    <source>
        <dbReference type="Google" id="ProtNLM"/>
    </source>
</evidence>
<feature type="transmembrane region" description="Helical" evidence="8">
    <location>
        <begin position="329"/>
        <end position="347"/>
    </location>
</feature>
<name>A0A100Y7U6_9ACTN</name>
<feature type="transmembrane region" description="Helical" evidence="8">
    <location>
        <begin position="81"/>
        <end position="102"/>
    </location>
</feature>
<evidence type="ECO:0000256" key="5">
    <source>
        <dbReference type="ARBA" id="ARBA00022989"/>
    </source>
</evidence>
<comment type="subcellular location">
    <subcellularLocation>
        <location evidence="1">Membrane</location>
        <topology evidence="1">Multi-pass membrane protein</topology>
    </subcellularLocation>
</comment>
<feature type="transmembrane region" description="Helical" evidence="8">
    <location>
        <begin position="51"/>
        <end position="69"/>
    </location>
</feature>
<proteinExistence type="inferred from homology"/>
<feature type="transmembrane region" description="Helical" evidence="8">
    <location>
        <begin position="254"/>
        <end position="276"/>
    </location>
</feature>
<dbReference type="Proteomes" id="UP000054011">
    <property type="component" value="Unassembled WGS sequence"/>
</dbReference>
<evidence type="ECO:0000256" key="8">
    <source>
        <dbReference type="SAM" id="Phobius"/>
    </source>
</evidence>
<evidence type="ECO:0000256" key="6">
    <source>
        <dbReference type="ARBA" id="ARBA00023136"/>
    </source>
</evidence>
<feature type="transmembrane region" description="Helical" evidence="8">
    <location>
        <begin position="296"/>
        <end position="317"/>
    </location>
</feature>
<evidence type="ECO:0000313" key="9">
    <source>
        <dbReference type="EMBL" id="KUH39267.1"/>
    </source>
</evidence>
<protein>
    <recommendedName>
        <fullName evidence="11">DUF2029 domain-containing protein</fullName>
    </recommendedName>
</protein>
<keyword evidence="3" id="KW-0808">Transferase</keyword>
<evidence type="ECO:0000256" key="4">
    <source>
        <dbReference type="ARBA" id="ARBA00022692"/>
    </source>
</evidence>
<dbReference type="AlphaFoldDB" id="A0A100Y7U6"/>
<comment type="caution">
    <text evidence="9">The sequence shown here is derived from an EMBL/GenBank/DDBJ whole genome shotgun (WGS) entry which is preliminary data.</text>
</comment>
<dbReference type="Pfam" id="PF26314">
    <property type="entry name" value="MptA_B_family"/>
    <property type="match status" value="1"/>
</dbReference>
<keyword evidence="2" id="KW-0328">Glycosyltransferase</keyword>
<comment type="similarity">
    <text evidence="7">Belongs to the MptA/B family.</text>
</comment>
<dbReference type="OrthoDB" id="5242303at2"/>
<keyword evidence="5 8" id="KW-1133">Transmembrane helix</keyword>
<dbReference type="NCBIfam" id="NF038066">
    <property type="entry name" value="MptB"/>
    <property type="match status" value="1"/>
</dbReference>
<dbReference type="RefSeq" id="WP_058941507.1">
    <property type="nucleotide sequence ID" value="NZ_LNSV01000014.1"/>
</dbReference>
<accession>A0A100Y7U6</accession>
<keyword evidence="4 8" id="KW-0812">Transmembrane</keyword>
<evidence type="ECO:0000256" key="2">
    <source>
        <dbReference type="ARBA" id="ARBA00022676"/>
    </source>
</evidence>
<sequence length="490" mass="50456">MWSLRSVAGCRHLGAVGSLAVALGGWAAGTMPARDPFGLWFPRAADTARPGVLLALAGLTLLVVAWWRYGRLVADGADVRVRSTAVTLVWWTAPLLLAPPLYSADVYSYVAQGAMVLEGHDVYRHGPSVLAPDGIGGAAAASVGGHWTETPAPYGPVFLLLAKAVAAATAGHLLPAVLALRLLSLAALALLFWAVLRLAPRASTAGALWLGVLNPLLLLHVVGGLHNDGLMVGLLLAGTALAVRRGRWVAGSALVALAVMIKSPAALALLFIGVVVGRETAGPLIRRAAKGVLGPGAVAAAVAVGATLCAGTGFGWLRTQSVAGSIHTALSLTSDLGVALGETMYFLSGAETDPVKRAVQAMGLTLALALIAYLASCTARRMLDPLHALGLALLALVALSPMVQPWYVLWAVPLLAATAWNGRAGRALAILSAALVYVTAPDGRTPAYGFALAVVACVIGGQLLLRRSDFAAGVWLPSPRRPEDREPSRA</sequence>
<evidence type="ECO:0000256" key="1">
    <source>
        <dbReference type="ARBA" id="ARBA00004141"/>
    </source>
</evidence>
<keyword evidence="6 8" id="KW-0472">Membrane</keyword>
<feature type="transmembrane region" description="Helical" evidence="8">
    <location>
        <begin position="424"/>
        <end position="440"/>
    </location>
</feature>
<gene>
    <name evidence="9" type="ORF">ATE80_08360</name>
</gene>
<feature type="transmembrane region" description="Helical" evidence="8">
    <location>
        <begin position="359"/>
        <end position="376"/>
    </location>
</feature>
<evidence type="ECO:0000256" key="3">
    <source>
        <dbReference type="ARBA" id="ARBA00022679"/>
    </source>
</evidence>
<feature type="transmembrane region" description="Helical" evidence="8">
    <location>
        <begin position="178"/>
        <end position="196"/>
    </location>
</feature>
<feature type="transmembrane region" description="Helical" evidence="8">
    <location>
        <begin position="216"/>
        <end position="242"/>
    </location>
</feature>
<dbReference type="GO" id="GO:0016757">
    <property type="term" value="F:glycosyltransferase activity"/>
    <property type="evidence" value="ECO:0007669"/>
    <property type="project" value="UniProtKB-KW"/>
</dbReference>
<feature type="transmembrane region" description="Helical" evidence="8">
    <location>
        <begin position="447"/>
        <end position="465"/>
    </location>
</feature>
<evidence type="ECO:0000256" key="7">
    <source>
        <dbReference type="ARBA" id="ARBA00043987"/>
    </source>
</evidence>
<evidence type="ECO:0000313" key="10">
    <source>
        <dbReference type="Proteomes" id="UP000054011"/>
    </source>
</evidence>
<dbReference type="EMBL" id="LNSV01000014">
    <property type="protein sequence ID" value="KUH39267.1"/>
    <property type="molecule type" value="Genomic_DNA"/>
</dbReference>
<reference evidence="9 10" key="1">
    <citation type="submission" date="2015-11" db="EMBL/GenBank/DDBJ databases">
        <title>Genome-wide analysis reveals the secondary metabolome in Streptomyces kanasensis ZX01.</title>
        <authorList>
            <person name="Zhang G."/>
            <person name="Han L."/>
            <person name="Feng J."/>
            <person name="Zhang X."/>
        </authorList>
    </citation>
    <scope>NUCLEOTIDE SEQUENCE [LARGE SCALE GENOMIC DNA]</scope>
    <source>
        <strain evidence="9 10">ZX01</strain>
    </source>
</reference>
<dbReference type="GO" id="GO:0016020">
    <property type="term" value="C:membrane"/>
    <property type="evidence" value="ECO:0007669"/>
    <property type="project" value="UniProtKB-SubCell"/>
</dbReference>
<feature type="transmembrane region" description="Helical" evidence="8">
    <location>
        <begin position="388"/>
        <end position="412"/>
    </location>
</feature>
<dbReference type="InterPro" id="IPR049829">
    <property type="entry name" value="MptA/B-like"/>
</dbReference>
<keyword evidence="10" id="KW-1185">Reference proteome</keyword>